<dbReference type="SUPFAM" id="SSF46785">
    <property type="entry name" value="Winged helix' DNA-binding domain"/>
    <property type="match status" value="1"/>
</dbReference>
<proteinExistence type="inferred from homology"/>
<keyword evidence="2" id="KW-0805">Transcription regulation</keyword>
<gene>
    <name evidence="6" type="ORF">FHY67_10900</name>
</gene>
<dbReference type="AlphaFoldDB" id="A0A8H2JZX6"/>
<dbReference type="PANTHER" id="PTHR30537">
    <property type="entry name" value="HTH-TYPE TRANSCRIPTIONAL REGULATOR"/>
    <property type="match status" value="1"/>
</dbReference>
<dbReference type="InterPro" id="IPR036390">
    <property type="entry name" value="WH_DNA-bd_sf"/>
</dbReference>
<evidence type="ECO:0000256" key="3">
    <source>
        <dbReference type="ARBA" id="ARBA00023125"/>
    </source>
</evidence>
<evidence type="ECO:0000313" key="7">
    <source>
        <dbReference type="Proteomes" id="UP000314285"/>
    </source>
</evidence>
<feature type="domain" description="HTH lysR-type" evidence="5">
    <location>
        <begin position="3"/>
        <end position="60"/>
    </location>
</feature>
<keyword evidence="3" id="KW-0238">DNA-binding</keyword>
<dbReference type="InterPro" id="IPR000847">
    <property type="entry name" value="LysR_HTH_N"/>
</dbReference>
<keyword evidence="4" id="KW-0804">Transcription</keyword>
<evidence type="ECO:0000256" key="1">
    <source>
        <dbReference type="ARBA" id="ARBA00009437"/>
    </source>
</evidence>
<dbReference type="PANTHER" id="PTHR30537:SF3">
    <property type="entry name" value="TRANSCRIPTIONAL REGULATORY PROTEIN"/>
    <property type="match status" value="1"/>
</dbReference>
<dbReference type="Pfam" id="PF00126">
    <property type="entry name" value="HTH_1"/>
    <property type="match status" value="1"/>
</dbReference>
<dbReference type="GO" id="GO:0043565">
    <property type="term" value="F:sequence-specific DNA binding"/>
    <property type="evidence" value="ECO:0007669"/>
    <property type="project" value="TreeGrafter"/>
</dbReference>
<organism evidence="6 7">
    <name type="scientific">Acinetobacter radioresistens</name>
    <dbReference type="NCBI Taxonomy" id="40216"/>
    <lineage>
        <taxon>Bacteria</taxon>
        <taxon>Pseudomonadati</taxon>
        <taxon>Pseudomonadota</taxon>
        <taxon>Gammaproteobacteria</taxon>
        <taxon>Moraxellales</taxon>
        <taxon>Moraxellaceae</taxon>
        <taxon>Acinetobacter</taxon>
    </lineage>
</organism>
<reference evidence="6 7" key="1">
    <citation type="submission" date="2019-06" db="EMBL/GenBank/DDBJ databases">
        <title>Genome of Acinetobacter radioresistens APH1, a phenol degrading strain.</title>
        <authorList>
            <person name="Liu Y."/>
        </authorList>
    </citation>
    <scope>NUCLEOTIDE SEQUENCE [LARGE SCALE GENOMIC DNA]</scope>
    <source>
        <strain evidence="6 7">APH1</strain>
    </source>
</reference>
<dbReference type="Pfam" id="PF03466">
    <property type="entry name" value="LysR_substrate"/>
    <property type="match status" value="1"/>
</dbReference>
<dbReference type="SUPFAM" id="SSF53850">
    <property type="entry name" value="Periplasmic binding protein-like II"/>
    <property type="match status" value="1"/>
</dbReference>
<dbReference type="Gene3D" id="3.40.190.290">
    <property type="match status" value="1"/>
</dbReference>
<accession>A0A8H2JZX6</accession>
<dbReference type="PROSITE" id="PS50931">
    <property type="entry name" value="HTH_LYSR"/>
    <property type="match status" value="1"/>
</dbReference>
<comment type="caution">
    <text evidence="6">The sequence shown here is derived from an EMBL/GenBank/DDBJ whole genome shotgun (WGS) entry which is preliminary data.</text>
</comment>
<dbReference type="InterPro" id="IPR005119">
    <property type="entry name" value="LysR_subst-bd"/>
</dbReference>
<dbReference type="Gene3D" id="1.10.10.10">
    <property type="entry name" value="Winged helix-like DNA-binding domain superfamily/Winged helix DNA-binding domain"/>
    <property type="match status" value="1"/>
</dbReference>
<dbReference type="InterPro" id="IPR036388">
    <property type="entry name" value="WH-like_DNA-bd_sf"/>
</dbReference>
<name>A0A8H2JZX6_ACIRA</name>
<evidence type="ECO:0000256" key="2">
    <source>
        <dbReference type="ARBA" id="ARBA00023015"/>
    </source>
</evidence>
<evidence type="ECO:0000256" key="4">
    <source>
        <dbReference type="ARBA" id="ARBA00023163"/>
    </source>
</evidence>
<evidence type="ECO:0000313" key="6">
    <source>
        <dbReference type="EMBL" id="TNX91192.1"/>
    </source>
</evidence>
<protein>
    <submittedName>
        <fullName evidence="6">LysR family transcriptional regulator</fullName>
    </submittedName>
</protein>
<dbReference type="GO" id="GO:0003700">
    <property type="term" value="F:DNA-binding transcription factor activity"/>
    <property type="evidence" value="ECO:0007669"/>
    <property type="project" value="InterPro"/>
</dbReference>
<dbReference type="GO" id="GO:0006351">
    <property type="term" value="P:DNA-templated transcription"/>
    <property type="evidence" value="ECO:0007669"/>
    <property type="project" value="TreeGrafter"/>
</dbReference>
<comment type="similarity">
    <text evidence="1">Belongs to the LysR transcriptional regulatory family.</text>
</comment>
<dbReference type="RefSeq" id="WP_139880713.1">
    <property type="nucleotide sequence ID" value="NZ_JAATPG010000001.1"/>
</dbReference>
<sequence>MKVDWDHLQFFLVLARAKTLTNTARIIGVEHSTVSRRIQALELALGTPLFKREATGYELTLEGLALVPRVEQMEQAFLQIEKPHQPLQGRVRIGTPEGFGTAFLAKLLAELSKQYPLLTIDLIPVPKMIKLSHREADIVISIDRPKSGPYIITRLSDYCLKIYGSKEYLAASSPIHQLEDLKQHRFVNYIDDLIYSPELYCLERLPLQLSASFRSSSILAQQIAVSAGAGLAILPKFLADEQPELEQVLHKEVRFIHTFWMLTLVDLQHEPRIKLVWDFLRTQADKYQHLLMD</sequence>
<dbReference type="EMBL" id="VFBM01000008">
    <property type="protein sequence ID" value="TNX91192.1"/>
    <property type="molecule type" value="Genomic_DNA"/>
</dbReference>
<dbReference type="InterPro" id="IPR058163">
    <property type="entry name" value="LysR-type_TF_proteobact-type"/>
</dbReference>
<evidence type="ECO:0000259" key="5">
    <source>
        <dbReference type="PROSITE" id="PS50931"/>
    </source>
</evidence>
<dbReference type="Proteomes" id="UP000314285">
    <property type="component" value="Unassembled WGS sequence"/>
</dbReference>